<dbReference type="InterPro" id="IPR016181">
    <property type="entry name" value="Acyl_CoA_acyltransferase"/>
</dbReference>
<dbReference type="AlphaFoldDB" id="A0A7M1XJI0"/>
<protein>
    <submittedName>
        <fullName evidence="2">N-acetyltransferase</fullName>
    </submittedName>
</protein>
<dbReference type="PROSITE" id="PS51729">
    <property type="entry name" value="GNAT_YJDJ"/>
    <property type="match status" value="1"/>
</dbReference>
<evidence type="ECO:0000259" key="1">
    <source>
        <dbReference type="PROSITE" id="PS51729"/>
    </source>
</evidence>
<gene>
    <name evidence="2" type="ORF">DYE49_04075</name>
</gene>
<evidence type="ECO:0000313" key="3">
    <source>
        <dbReference type="Proteomes" id="UP000593591"/>
    </source>
</evidence>
<dbReference type="GO" id="GO:0016740">
    <property type="term" value="F:transferase activity"/>
    <property type="evidence" value="ECO:0007669"/>
    <property type="project" value="UniProtKB-KW"/>
</dbReference>
<name>A0A7M1XJI0_9SPIR</name>
<feature type="domain" description="N-acetyltransferase" evidence="1">
    <location>
        <begin position="20"/>
        <end position="108"/>
    </location>
</feature>
<dbReference type="InterPro" id="IPR045057">
    <property type="entry name" value="Gcn5-rel_NAT"/>
</dbReference>
<accession>A0A7M1XJI0</accession>
<keyword evidence="2" id="KW-0808">Transferase</keyword>
<dbReference type="Gene3D" id="3.40.630.30">
    <property type="match status" value="1"/>
</dbReference>
<dbReference type="KEGG" id="trc:DYE49_04075"/>
<dbReference type="PANTHER" id="PTHR31435">
    <property type="entry name" value="PROTEIN NATD1"/>
    <property type="match status" value="1"/>
</dbReference>
<organism evidence="2 3">
    <name type="scientific">Treponema rectale</name>
    <dbReference type="NCBI Taxonomy" id="744512"/>
    <lineage>
        <taxon>Bacteria</taxon>
        <taxon>Pseudomonadati</taxon>
        <taxon>Spirochaetota</taxon>
        <taxon>Spirochaetia</taxon>
        <taxon>Spirochaetales</taxon>
        <taxon>Treponemataceae</taxon>
        <taxon>Treponema</taxon>
    </lineage>
</organism>
<dbReference type="InterPro" id="IPR031165">
    <property type="entry name" value="GNAT_YJDJ"/>
</dbReference>
<reference evidence="2 3" key="1">
    <citation type="submission" date="2018-08" db="EMBL/GenBank/DDBJ databases">
        <title>The first complete genome of Treponema rectale (CHPAT), a commensal spirochete of the bovine rectum.</title>
        <authorList>
            <person name="Staton G.J."/>
            <person name="Clegg S.R."/>
            <person name="Carter S.D."/>
            <person name="Radford A.D."/>
            <person name="Darby A."/>
            <person name="Hall N."/>
            <person name="Birtles R.J."/>
            <person name="Evans N.J."/>
        </authorList>
    </citation>
    <scope>NUCLEOTIDE SEQUENCE [LARGE SCALE GENOMIC DNA]</scope>
    <source>
        <strain evidence="2 3">CHPA</strain>
    </source>
</reference>
<dbReference type="SUPFAM" id="SSF55729">
    <property type="entry name" value="Acyl-CoA N-acyltransferases (Nat)"/>
    <property type="match status" value="1"/>
</dbReference>
<evidence type="ECO:0000313" key="2">
    <source>
        <dbReference type="EMBL" id="QOS39683.1"/>
    </source>
</evidence>
<dbReference type="Pfam" id="PF14542">
    <property type="entry name" value="Acetyltransf_CG"/>
    <property type="match status" value="1"/>
</dbReference>
<sequence>MFSLFGYNDFEVKTMIENLTEKLTEESYELYNKDNIMIAQILFPKIENNLFCITHTFVDPCLRGMGVASELVEKVIEVARLNGYQITATCSYARSYFAKNPNDIYIIKSDL</sequence>
<dbReference type="Proteomes" id="UP000593591">
    <property type="component" value="Chromosome"/>
</dbReference>
<dbReference type="PANTHER" id="PTHR31435:SF10">
    <property type="entry name" value="BSR4717 PROTEIN"/>
    <property type="match status" value="1"/>
</dbReference>
<proteinExistence type="predicted"/>
<dbReference type="EMBL" id="CP031517">
    <property type="protein sequence ID" value="QOS39683.1"/>
    <property type="molecule type" value="Genomic_DNA"/>
</dbReference>
<dbReference type="CDD" id="cd04301">
    <property type="entry name" value="NAT_SF"/>
    <property type="match status" value="1"/>
</dbReference>